<comment type="caution">
    <text evidence="2">The sequence shown here is derived from an EMBL/GenBank/DDBJ whole genome shotgun (WGS) entry which is preliminary data.</text>
</comment>
<feature type="non-terminal residue" evidence="2">
    <location>
        <position position="1"/>
    </location>
</feature>
<name>A0A9N9K5I0_9GLOM</name>
<reference evidence="2" key="1">
    <citation type="submission" date="2021-06" db="EMBL/GenBank/DDBJ databases">
        <authorList>
            <person name="Kallberg Y."/>
            <person name="Tangrot J."/>
            <person name="Rosling A."/>
        </authorList>
    </citation>
    <scope>NUCLEOTIDE SEQUENCE</scope>
    <source>
        <strain evidence="2">MA453B</strain>
    </source>
</reference>
<protein>
    <submittedName>
        <fullName evidence="2">25582_t:CDS:1</fullName>
    </submittedName>
</protein>
<sequence>QHLEQADENQDSLVKSITPPEDADPLLTSNQVDIVPEEDYKLGRVISNSNKSVSSAVLANRRNDLEANMKHDYEYTTWELVQKIGRMSRQEISVLFI</sequence>
<proteinExistence type="predicted"/>
<organism evidence="2 3">
    <name type="scientific">Dentiscutata erythropus</name>
    <dbReference type="NCBI Taxonomy" id="1348616"/>
    <lineage>
        <taxon>Eukaryota</taxon>
        <taxon>Fungi</taxon>
        <taxon>Fungi incertae sedis</taxon>
        <taxon>Mucoromycota</taxon>
        <taxon>Glomeromycotina</taxon>
        <taxon>Glomeromycetes</taxon>
        <taxon>Diversisporales</taxon>
        <taxon>Gigasporaceae</taxon>
        <taxon>Dentiscutata</taxon>
    </lineage>
</organism>
<evidence type="ECO:0000313" key="2">
    <source>
        <dbReference type="EMBL" id="CAG8808503.1"/>
    </source>
</evidence>
<feature type="non-terminal residue" evidence="2">
    <location>
        <position position="97"/>
    </location>
</feature>
<feature type="region of interest" description="Disordered" evidence="1">
    <location>
        <begin position="1"/>
        <end position="29"/>
    </location>
</feature>
<keyword evidence="3" id="KW-1185">Reference proteome</keyword>
<evidence type="ECO:0000256" key="1">
    <source>
        <dbReference type="SAM" id="MobiDB-lite"/>
    </source>
</evidence>
<dbReference type="AlphaFoldDB" id="A0A9N9K5I0"/>
<accession>A0A9N9K5I0</accession>
<dbReference type="OrthoDB" id="10459695at2759"/>
<dbReference type="Proteomes" id="UP000789405">
    <property type="component" value="Unassembled WGS sequence"/>
</dbReference>
<feature type="compositionally biased region" description="Acidic residues" evidence="1">
    <location>
        <begin position="1"/>
        <end position="10"/>
    </location>
</feature>
<dbReference type="EMBL" id="CAJVPY010043844">
    <property type="protein sequence ID" value="CAG8808503.1"/>
    <property type="molecule type" value="Genomic_DNA"/>
</dbReference>
<evidence type="ECO:0000313" key="3">
    <source>
        <dbReference type="Proteomes" id="UP000789405"/>
    </source>
</evidence>
<gene>
    <name evidence="2" type="ORF">DERYTH_LOCUS24897</name>
</gene>